<keyword evidence="2" id="KW-1185">Reference proteome</keyword>
<feature type="non-terminal residue" evidence="1">
    <location>
        <position position="158"/>
    </location>
</feature>
<evidence type="ECO:0000313" key="2">
    <source>
        <dbReference type="Proteomes" id="UP001153269"/>
    </source>
</evidence>
<protein>
    <submittedName>
        <fullName evidence="1">Uncharacterized protein</fullName>
    </submittedName>
</protein>
<comment type="caution">
    <text evidence="1">The sequence shown here is derived from an EMBL/GenBank/DDBJ whole genome shotgun (WGS) entry which is preliminary data.</text>
</comment>
<dbReference type="AlphaFoldDB" id="A0A9N7UML2"/>
<reference evidence="1" key="1">
    <citation type="submission" date="2020-03" db="EMBL/GenBank/DDBJ databases">
        <authorList>
            <person name="Weist P."/>
        </authorList>
    </citation>
    <scope>NUCLEOTIDE SEQUENCE</scope>
</reference>
<name>A0A9N7UML2_PLEPL</name>
<dbReference type="EMBL" id="CADEAL010001485">
    <property type="protein sequence ID" value="CAB1432866.1"/>
    <property type="molecule type" value="Genomic_DNA"/>
</dbReference>
<gene>
    <name evidence="1" type="ORF">PLEPLA_LOCUS20953</name>
</gene>
<accession>A0A9N7UML2</accession>
<dbReference type="Proteomes" id="UP001153269">
    <property type="component" value="Unassembled WGS sequence"/>
</dbReference>
<organism evidence="1 2">
    <name type="scientific">Pleuronectes platessa</name>
    <name type="common">European plaice</name>
    <dbReference type="NCBI Taxonomy" id="8262"/>
    <lineage>
        <taxon>Eukaryota</taxon>
        <taxon>Metazoa</taxon>
        <taxon>Chordata</taxon>
        <taxon>Craniata</taxon>
        <taxon>Vertebrata</taxon>
        <taxon>Euteleostomi</taxon>
        <taxon>Actinopterygii</taxon>
        <taxon>Neopterygii</taxon>
        <taxon>Teleostei</taxon>
        <taxon>Neoteleostei</taxon>
        <taxon>Acanthomorphata</taxon>
        <taxon>Carangaria</taxon>
        <taxon>Pleuronectiformes</taxon>
        <taxon>Pleuronectoidei</taxon>
        <taxon>Pleuronectidae</taxon>
        <taxon>Pleuronectes</taxon>
    </lineage>
</organism>
<evidence type="ECO:0000313" key="1">
    <source>
        <dbReference type="EMBL" id="CAB1432866.1"/>
    </source>
</evidence>
<sequence>VCCPVLALNGDPIGNHGRIRDRGVEPSLPGPGRRPATLVSFVVASMFQKSSTSYPRGCEGQSLWRQSTKSCIIPLYEADNRRVIRGLLQGAEVVEDKLLQGLHQVRCKCHRPVVAELVSTVFEEPGANAIRNHRLSRLDPPEIFSHRVYELYTSLVLA</sequence>
<proteinExistence type="predicted"/>